<reference evidence="8" key="3">
    <citation type="submission" date="2025-09" db="UniProtKB">
        <authorList>
            <consortium name="Ensembl"/>
        </authorList>
    </citation>
    <scope>IDENTIFICATION</scope>
    <source>
        <strain evidence="8">Glennie</strain>
    </source>
</reference>
<dbReference type="FunCoup" id="A0A6I8NZM5">
    <property type="interactions" value="1741"/>
</dbReference>
<evidence type="ECO:0000256" key="1">
    <source>
        <dbReference type="ARBA" id="ARBA00010613"/>
    </source>
</evidence>
<evidence type="ECO:0000256" key="4">
    <source>
        <dbReference type="ARBA" id="ARBA00074513"/>
    </source>
</evidence>
<feature type="compositionally biased region" description="Pro residues" evidence="6">
    <location>
        <begin position="125"/>
        <end position="134"/>
    </location>
</feature>
<sequence length="646" mass="68264">MVVVVTSGPLPSGPAPRQGAPPRRMLRPLRAPPSPLRMPRARPAPSRRRRPFPSPGGGAGRAPVLLVSAPPTPGTCRVPERRPASPSAPPRSPARPTRIPSRGRPRSRRRRPRRSCRSARSRPPSSSPPPPPASRPSLRVRPNARLFTSHPAGLSSPPLRASAILVEGAGGRGRHLCWGQEPFRVLFGPGGASAAEAAAVGGTGRVGSGAAPHVPPPIRPPCRDPPPLPFPLLLPLSPPPSITWWRSKGHERRSGRSDGRTDGRTDSPPPHPPVGGGPHPDSSPLPRPGKGGVVGGPSAGLGVGGGPGFLTRPVLRRRLGPARRTPRLLSQLLPRSPRRAPQPRWRAMSSTPGPGPPLVAVCQVTSTPDKERSFSGCAGLVREAAAAGAVLACLPEAFDFIARDPAETLRLAEPLAGDLIGRYGRLARECGLWLSLGGFHERGPDWETTPRIYNCHVLLDGHGAVVATYRKTHLCDVELPGQGPMRESGHTLPGPALAAPVDTPAGKLGLAICYDLRFPELSLALAQAGAEILTFPSAFGCITGPAHWEVLLRARAIETQCYVVAAAQCGRHHGQRASYGHSLVVDPWGTVVARGSEGPGLLLAPVDLDHLRHIRRQIPVFQHRRPDLYGHLGRALGGHPTGDPGP</sequence>
<evidence type="ECO:0000256" key="6">
    <source>
        <dbReference type="SAM" id="MobiDB-lite"/>
    </source>
</evidence>
<evidence type="ECO:0000313" key="9">
    <source>
        <dbReference type="Proteomes" id="UP000002279"/>
    </source>
</evidence>
<dbReference type="PANTHER" id="PTHR23088:SF27">
    <property type="entry name" value="DEAMINATED GLUTATHIONE AMIDASE"/>
    <property type="match status" value="1"/>
</dbReference>
<reference evidence="8 9" key="1">
    <citation type="journal article" date="2008" name="Nature">
        <title>Genome analysis of the platypus reveals unique signatures of evolution.</title>
        <authorList>
            <person name="Warren W.C."/>
            <person name="Hillier L.W."/>
            <person name="Marshall Graves J.A."/>
            <person name="Birney E."/>
            <person name="Ponting C.P."/>
            <person name="Grutzner F."/>
            <person name="Belov K."/>
            <person name="Miller W."/>
            <person name="Clarke L."/>
            <person name="Chinwalla A.T."/>
            <person name="Yang S.P."/>
            <person name="Heger A."/>
            <person name="Locke D.P."/>
            <person name="Miethke P."/>
            <person name="Waters P.D."/>
            <person name="Veyrunes F."/>
            <person name="Fulton L."/>
            <person name="Fulton B."/>
            <person name="Graves T."/>
            <person name="Wallis J."/>
            <person name="Puente X.S."/>
            <person name="Lopez-Otin C."/>
            <person name="Ordonez G.R."/>
            <person name="Eichler E.E."/>
            <person name="Chen L."/>
            <person name="Cheng Z."/>
            <person name="Deakin J.E."/>
            <person name="Alsop A."/>
            <person name="Thompson K."/>
            <person name="Kirby P."/>
            <person name="Papenfuss A.T."/>
            <person name="Wakefield M.J."/>
            <person name="Olender T."/>
            <person name="Lancet D."/>
            <person name="Huttley G.A."/>
            <person name="Smit A.F."/>
            <person name="Pask A."/>
            <person name="Temple-Smith P."/>
            <person name="Batzer M.A."/>
            <person name="Walker J.A."/>
            <person name="Konkel M.K."/>
            <person name="Harris R.S."/>
            <person name="Whittington C.M."/>
            <person name="Wong E.S."/>
            <person name="Gemmell N.J."/>
            <person name="Buschiazzo E."/>
            <person name="Vargas Jentzsch I.M."/>
            <person name="Merkel A."/>
            <person name="Schmitz J."/>
            <person name="Zemann A."/>
            <person name="Churakov G."/>
            <person name="Kriegs J.O."/>
            <person name="Brosius J."/>
            <person name="Murchison E.P."/>
            <person name="Sachidanandam R."/>
            <person name="Smith C."/>
            <person name="Hannon G.J."/>
            <person name="Tsend-Ayush E."/>
            <person name="McMillan D."/>
            <person name="Attenborough R."/>
            <person name="Rens W."/>
            <person name="Ferguson-Smith M."/>
            <person name="Lefevre C.M."/>
            <person name="Sharp J.A."/>
            <person name="Nicholas K.R."/>
            <person name="Ray D.A."/>
            <person name="Kube M."/>
            <person name="Reinhardt R."/>
            <person name="Pringle T.H."/>
            <person name="Taylor J."/>
            <person name="Jones R.C."/>
            <person name="Nixon B."/>
            <person name="Dacheux J.L."/>
            <person name="Niwa H."/>
            <person name="Sekita Y."/>
            <person name="Huang X."/>
            <person name="Stark A."/>
            <person name="Kheradpour P."/>
            <person name="Kellis M."/>
            <person name="Flicek P."/>
            <person name="Chen Y."/>
            <person name="Webber C."/>
            <person name="Hardison R."/>
            <person name="Nelson J."/>
            <person name="Hallsworth-Pepin K."/>
            <person name="Delehaunty K."/>
            <person name="Markovic C."/>
            <person name="Minx P."/>
            <person name="Feng Y."/>
            <person name="Kremitzki C."/>
            <person name="Mitreva M."/>
            <person name="Glasscock J."/>
            <person name="Wylie T."/>
            <person name="Wohldmann P."/>
            <person name="Thiru P."/>
            <person name="Nhan M.N."/>
            <person name="Pohl C.S."/>
            <person name="Smith S.M."/>
            <person name="Hou S."/>
            <person name="Nefedov M."/>
            <person name="de Jong P.J."/>
            <person name="Renfree M.B."/>
            <person name="Mardis E.R."/>
            <person name="Wilson R.K."/>
        </authorList>
    </citation>
    <scope>NUCLEOTIDE SEQUENCE [LARGE SCALE GENOMIC DNA]</scope>
    <source>
        <strain evidence="8 9">Glennie</strain>
    </source>
</reference>
<accession>A0A6I8NZM5</accession>
<dbReference type="Ensembl" id="ENSOANT00000076524.1">
    <property type="protein sequence ID" value="ENSOANP00000046860.1"/>
    <property type="gene ID" value="ENSOANG00000050912.1"/>
</dbReference>
<dbReference type="Pfam" id="PF00795">
    <property type="entry name" value="CN_hydrolase"/>
    <property type="match status" value="1"/>
</dbReference>
<feature type="region of interest" description="Disordered" evidence="6">
    <location>
        <begin position="1"/>
        <end position="139"/>
    </location>
</feature>
<feature type="region of interest" description="Disordered" evidence="6">
    <location>
        <begin position="206"/>
        <end position="357"/>
    </location>
</feature>
<dbReference type="PROSITE" id="PS01227">
    <property type="entry name" value="UPF0012"/>
    <property type="match status" value="1"/>
</dbReference>
<dbReference type="GO" id="GO:0110050">
    <property type="term" value="F:deaminated glutathione amidase activity"/>
    <property type="evidence" value="ECO:0007669"/>
    <property type="project" value="UniProtKB-EC"/>
</dbReference>
<dbReference type="CDD" id="cd07572">
    <property type="entry name" value="nit"/>
    <property type="match status" value="1"/>
</dbReference>
<dbReference type="GeneTree" id="ENSGT00550000075099"/>
<reference evidence="8" key="2">
    <citation type="submission" date="2025-08" db="UniProtKB">
        <authorList>
            <consortium name="Ensembl"/>
        </authorList>
    </citation>
    <scope>IDENTIFICATION</scope>
    <source>
        <strain evidence="8">Glennie</strain>
    </source>
</reference>
<dbReference type="InterPro" id="IPR045254">
    <property type="entry name" value="Nit1/2_C-N_Hydrolase"/>
</dbReference>
<dbReference type="PROSITE" id="PS50263">
    <property type="entry name" value="CN_HYDROLASE"/>
    <property type="match status" value="1"/>
</dbReference>
<evidence type="ECO:0000256" key="3">
    <source>
        <dbReference type="ARBA" id="ARBA00066912"/>
    </source>
</evidence>
<feature type="compositionally biased region" description="Basic and acidic residues" evidence="6">
    <location>
        <begin position="252"/>
        <end position="265"/>
    </location>
</feature>
<organism evidence="8 9">
    <name type="scientific">Ornithorhynchus anatinus</name>
    <name type="common">Duckbill platypus</name>
    <dbReference type="NCBI Taxonomy" id="9258"/>
    <lineage>
        <taxon>Eukaryota</taxon>
        <taxon>Metazoa</taxon>
        <taxon>Chordata</taxon>
        <taxon>Craniata</taxon>
        <taxon>Vertebrata</taxon>
        <taxon>Euteleostomi</taxon>
        <taxon>Mammalia</taxon>
        <taxon>Monotremata</taxon>
        <taxon>Ornithorhynchidae</taxon>
        <taxon>Ornithorhynchus</taxon>
    </lineage>
</organism>
<comment type="similarity">
    <text evidence="1">Belongs to the carbon-nitrogen hydrolase superfamily. NIT1/NIT2 family.</text>
</comment>
<dbReference type="InterPro" id="IPR003010">
    <property type="entry name" value="C-N_Hydrolase"/>
</dbReference>
<dbReference type="Proteomes" id="UP000002279">
    <property type="component" value="Chromosome X5"/>
</dbReference>
<keyword evidence="9" id="KW-1185">Reference proteome</keyword>
<dbReference type="InterPro" id="IPR036526">
    <property type="entry name" value="C-N_Hydrolase_sf"/>
</dbReference>
<dbReference type="InterPro" id="IPR001110">
    <property type="entry name" value="UPF0012_CS"/>
</dbReference>
<dbReference type="PANTHER" id="PTHR23088">
    <property type="entry name" value="NITRILASE-RELATED"/>
    <property type="match status" value="1"/>
</dbReference>
<feature type="compositionally biased region" description="Gly residues" evidence="6">
    <location>
        <begin position="289"/>
        <end position="308"/>
    </location>
</feature>
<feature type="compositionally biased region" description="Pro residues" evidence="6">
    <location>
        <begin position="213"/>
        <end position="241"/>
    </location>
</feature>
<dbReference type="FunFam" id="3.60.110.10:FF:000005">
    <property type="entry name" value="nitrilase homolog 1 isoform X1"/>
    <property type="match status" value="1"/>
</dbReference>
<dbReference type="InParanoid" id="A0A6I8NZM5"/>
<dbReference type="EC" id="3.5.1.128" evidence="3"/>
<evidence type="ECO:0000313" key="8">
    <source>
        <dbReference type="Ensembl" id="ENSOANP00000046860.1"/>
    </source>
</evidence>
<dbReference type="SUPFAM" id="SSF56317">
    <property type="entry name" value="Carbon-nitrogen hydrolase"/>
    <property type="match status" value="1"/>
</dbReference>
<dbReference type="AlphaFoldDB" id="A0A6I8NZM5"/>
<dbReference type="Gene3D" id="3.60.110.10">
    <property type="entry name" value="Carbon-nitrogen hydrolase"/>
    <property type="match status" value="1"/>
</dbReference>
<feature type="compositionally biased region" description="Basic residues" evidence="6">
    <location>
        <begin position="101"/>
        <end position="120"/>
    </location>
</feature>
<evidence type="ECO:0000256" key="5">
    <source>
        <dbReference type="ARBA" id="ARBA00080297"/>
    </source>
</evidence>
<gene>
    <name evidence="8" type="primary">NIT1</name>
</gene>
<evidence type="ECO:0000259" key="7">
    <source>
        <dbReference type="PROSITE" id="PS50263"/>
    </source>
</evidence>
<protein>
    <recommendedName>
        <fullName evidence="4">Deaminated glutathione amidase</fullName>
        <ecNumber evidence="3">3.5.1.128</ecNumber>
    </recommendedName>
    <alternativeName>
        <fullName evidence="5">Nitrilase homolog 1</fullName>
    </alternativeName>
</protein>
<dbReference type="Bgee" id="ENSOANG00000050912">
    <property type="expression patterns" value="Expressed in adult mammalian kidney and 7 other cell types or tissues"/>
</dbReference>
<name>A0A6I8NZM5_ORNAN</name>
<feature type="compositionally biased region" description="Pro residues" evidence="6">
    <location>
        <begin position="267"/>
        <end position="287"/>
    </location>
</feature>
<evidence type="ECO:0000256" key="2">
    <source>
        <dbReference type="ARBA" id="ARBA00022801"/>
    </source>
</evidence>
<proteinExistence type="inferred from homology"/>
<feature type="compositionally biased region" description="Basic residues" evidence="6">
    <location>
        <begin position="314"/>
        <end position="326"/>
    </location>
</feature>
<feature type="domain" description="CN hydrolase" evidence="7">
    <location>
        <begin position="357"/>
        <end position="608"/>
    </location>
</feature>
<keyword evidence="2" id="KW-0378">Hydrolase</keyword>